<protein>
    <recommendedName>
        <fullName evidence="5">DUF3040 domain-containing protein</fullName>
    </recommendedName>
</protein>
<organism evidence="3 4">
    <name type="scientific">Saccharothrix yanglingensis</name>
    <dbReference type="NCBI Taxonomy" id="659496"/>
    <lineage>
        <taxon>Bacteria</taxon>
        <taxon>Bacillati</taxon>
        <taxon>Actinomycetota</taxon>
        <taxon>Actinomycetes</taxon>
        <taxon>Pseudonocardiales</taxon>
        <taxon>Pseudonocardiaceae</taxon>
        <taxon>Saccharothrix</taxon>
    </lineage>
</organism>
<feature type="region of interest" description="Disordered" evidence="1">
    <location>
        <begin position="1"/>
        <end position="190"/>
    </location>
</feature>
<keyword evidence="2" id="KW-0812">Transmembrane</keyword>
<feature type="compositionally biased region" description="Low complexity" evidence="1">
    <location>
        <begin position="102"/>
        <end position="124"/>
    </location>
</feature>
<gene>
    <name evidence="3" type="ORF">CKY47_23280</name>
</gene>
<feature type="compositionally biased region" description="Low complexity" evidence="1">
    <location>
        <begin position="155"/>
        <end position="169"/>
    </location>
</feature>
<evidence type="ECO:0000313" key="3">
    <source>
        <dbReference type="EMBL" id="MDQ2586858.1"/>
    </source>
</evidence>
<dbReference type="InterPro" id="IPR021401">
    <property type="entry name" value="DUF3040"/>
</dbReference>
<name>A0ABU0X3Z8_9PSEU</name>
<feature type="compositionally biased region" description="Basic residues" evidence="1">
    <location>
        <begin position="41"/>
        <end position="51"/>
    </location>
</feature>
<dbReference type="Proteomes" id="UP001225605">
    <property type="component" value="Unassembled WGS sequence"/>
</dbReference>
<feature type="compositionally biased region" description="Low complexity" evidence="1">
    <location>
        <begin position="23"/>
        <end position="38"/>
    </location>
</feature>
<keyword evidence="2" id="KW-0472">Membrane</keyword>
<proteinExistence type="predicted"/>
<evidence type="ECO:0008006" key="5">
    <source>
        <dbReference type="Google" id="ProtNLM"/>
    </source>
</evidence>
<dbReference type="EMBL" id="NSDM01000010">
    <property type="protein sequence ID" value="MDQ2586858.1"/>
    <property type="molecule type" value="Genomic_DNA"/>
</dbReference>
<accession>A0ABU0X3Z8</accession>
<comment type="caution">
    <text evidence="3">The sequence shown here is derived from an EMBL/GenBank/DDBJ whole genome shotgun (WGS) entry which is preliminary data.</text>
</comment>
<keyword evidence="4" id="KW-1185">Reference proteome</keyword>
<keyword evidence="2" id="KW-1133">Transmembrane helix</keyword>
<reference evidence="3 4" key="1">
    <citation type="submission" date="2017-06" db="EMBL/GenBank/DDBJ databases">
        <title>Cultured bacterium strain Saccharothrix yanglingensis Hhs.015.</title>
        <authorList>
            <person name="Xia Y."/>
        </authorList>
    </citation>
    <scope>NUCLEOTIDE SEQUENCE [LARGE SCALE GENOMIC DNA]</scope>
    <source>
        <strain evidence="3 4">Hhs.015</strain>
    </source>
</reference>
<feature type="transmembrane region" description="Helical" evidence="2">
    <location>
        <begin position="230"/>
        <end position="248"/>
    </location>
</feature>
<evidence type="ECO:0000313" key="4">
    <source>
        <dbReference type="Proteomes" id="UP001225605"/>
    </source>
</evidence>
<sequence length="281" mass="29476">MRNAAARQGAVPPTTCPGCGRHWSGSAGSGSSSWSDSPARPRPRQATRHVARSPSRWPTRPVRRCWTSTSRSRSSRPATTAAAAVAGRTSRSACCAPSPRRGGASVAGSTSPPSTASTPVRSRSTNWRRTRPPGHRAPGARDPPAAPRPDVGTTAPAAPSPRADPSGSSGVAPSRRLPGRTQEVDVLSEREQDTLLETQRRLTAGDPDFGRSFRALDEAAPAARPTRPRISSVIVVLAAGVAVLVLLAGSPVGALPYAVIAALVWLVRDLPDTTARHERRE</sequence>
<feature type="compositionally biased region" description="Low complexity" evidence="1">
    <location>
        <begin position="64"/>
        <end position="93"/>
    </location>
</feature>
<dbReference type="Pfam" id="PF11239">
    <property type="entry name" value="DUF3040"/>
    <property type="match status" value="1"/>
</dbReference>
<evidence type="ECO:0000256" key="2">
    <source>
        <dbReference type="SAM" id="Phobius"/>
    </source>
</evidence>
<evidence type="ECO:0000256" key="1">
    <source>
        <dbReference type="SAM" id="MobiDB-lite"/>
    </source>
</evidence>